<dbReference type="AlphaFoldDB" id="A0AAV7FIF9"/>
<organism evidence="2 3">
    <name type="scientific">Dendrobium chrysotoxum</name>
    <name type="common">Orchid</name>
    <dbReference type="NCBI Taxonomy" id="161865"/>
    <lineage>
        <taxon>Eukaryota</taxon>
        <taxon>Viridiplantae</taxon>
        <taxon>Streptophyta</taxon>
        <taxon>Embryophyta</taxon>
        <taxon>Tracheophyta</taxon>
        <taxon>Spermatophyta</taxon>
        <taxon>Magnoliopsida</taxon>
        <taxon>Liliopsida</taxon>
        <taxon>Asparagales</taxon>
        <taxon>Orchidaceae</taxon>
        <taxon>Epidendroideae</taxon>
        <taxon>Malaxideae</taxon>
        <taxon>Dendrobiinae</taxon>
        <taxon>Dendrobium</taxon>
    </lineage>
</organism>
<gene>
    <name evidence="2" type="ORF">IEQ34_026951</name>
</gene>
<evidence type="ECO:0000313" key="2">
    <source>
        <dbReference type="EMBL" id="KAH0433768.1"/>
    </source>
</evidence>
<protein>
    <submittedName>
        <fullName evidence="2">Uncharacterized protein</fullName>
    </submittedName>
</protein>
<evidence type="ECO:0000313" key="3">
    <source>
        <dbReference type="Proteomes" id="UP000775213"/>
    </source>
</evidence>
<reference evidence="2 3" key="1">
    <citation type="journal article" date="2021" name="Hortic Res">
        <title>Chromosome-scale assembly of the Dendrobium chrysotoxum genome enhances the understanding of orchid evolution.</title>
        <authorList>
            <person name="Zhang Y."/>
            <person name="Zhang G.Q."/>
            <person name="Zhang D."/>
            <person name="Liu X.D."/>
            <person name="Xu X.Y."/>
            <person name="Sun W.H."/>
            <person name="Yu X."/>
            <person name="Zhu X."/>
            <person name="Wang Z.W."/>
            <person name="Zhao X."/>
            <person name="Zhong W.Y."/>
            <person name="Chen H."/>
            <person name="Yin W.L."/>
            <person name="Huang T."/>
            <person name="Niu S.C."/>
            <person name="Liu Z.J."/>
        </authorList>
    </citation>
    <scope>NUCLEOTIDE SEQUENCE [LARGE SCALE GENOMIC DNA]</scope>
    <source>
        <strain evidence="2">Lindl</strain>
    </source>
</reference>
<feature type="region of interest" description="Disordered" evidence="1">
    <location>
        <begin position="1"/>
        <end position="23"/>
    </location>
</feature>
<comment type="caution">
    <text evidence="2">The sequence shown here is derived from an EMBL/GenBank/DDBJ whole genome shotgun (WGS) entry which is preliminary data.</text>
</comment>
<accession>A0AAV7FIF9</accession>
<evidence type="ECO:0000256" key="1">
    <source>
        <dbReference type="SAM" id="MobiDB-lite"/>
    </source>
</evidence>
<dbReference type="Proteomes" id="UP000775213">
    <property type="component" value="Unassembled WGS sequence"/>
</dbReference>
<name>A0AAV7FIF9_DENCH</name>
<keyword evidence="3" id="KW-1185">Reference proteome</keyword>
<dbReference type="EMBL" id="JAGFBR010000807">
    <property type="protein sequence ID" value="KAH0433768.1"/>
    <property type="molecule type" value="Genomic_DNA"/>
</dbReference>
<proteinExistence type="predicted"/>
<sequence length="59" mass="7300">MPLSDQQRVKTFKLTDPSPEDSPPWELTRRRRYLYLLVYLKMLSWKLTMMKLELCPWRL</sequence>